<evidence type="ECO:0000256" key="4">
    <source>
        <dbReference type="ARBA" id="ARBA00023125"/>
    </source>
</evidence>
<dbReference type="SUPFAM" id="SSF88946">
    <property type="entry name" value="Sigma2 domain of RNA polymerase sigma factors"/>
    <property type="match status" value="1"/>
</dbReference>
<dbReference type="CDD" id="cd06171">
    <property type="entry name" value="Sigma70_r4"/>
    <property type="match status" value="1"/>
</dbReference>
<keyword evidence="9" id="KW-1185">Reference proteome</keyword>
<dbReference type="InterPro" id="IPR013324">
    <property type="entry name" value="RNA_pol_sigma_r3/r4-like"/>
</dbReference>
<sequence>MEDSLIINYIKKKNEKGMEMLIDIYGGLITTIVRKHLFNLQNVQEECIDDILLAIWNNIDSFNKDKNSFKNWIGAISKYNAINYKKKYIKGLIHEDIDIYSFEASDNVENDLLKNELKAEVKSLLNNLKDDDKEIFIKHYLEERDIYSISKEMNMKASVVYNRLSRGRKKLRSKTETLI</sequence>
<evidence type="ECO:0000313" key="9">
    <source>
        <dbReference type="Proteomes" id="UP001623591"/>
    </source>
</evidence>
<organism evidence="8 9">
    <name type="scientific">Candidatus Clostridium stratigraminis</name>
    <dbReference type="NCBI Taxonomy" id="3381661"/>
    <lineage>
        <taxon>Bacteria</taxon>
        <taxon>Bacillati</taxon>
        <taxon>Bacillota</taxon>
        <taxon>Clostridia</taxon>
        <taxon>Eubacteriales</taxon>
        <taxon>Clostridiaceae</taxon>
        <taxon>Clostridium</taxon>
    </lineage>
</organism>
<proteinExistence type="inferred from homology"/>
<protein>
    <submittedName>
        <fullName evidence="8">Sigma-70 family RNA polymerase sigma factor</fullName>
    </submittedName>
</protein>
<name>A0ABW8T1Q2_9CLOT</name>
<dbReference type="Gene3D" id="1.10.1740.10">
    <property type="match status" value="1"/>
</dbReference>
<comment type="similarity">
    <text evidence="1">Belongs to the sigma-70 factor family. ECF subfamily.</text>
</comment>
<reference evidence="8 9" key="1">
    <citation type="submission" date="2024-11" db="EMBL/GenBank/DDBJ databases">
        <authorList>
            <person name="Heng Y.C."/>
            <person name="Lim A.C.H."/>
            <person name="Lee J.K.Y."/>
            <person name="Kittelmann S."/>
        </authorList>
    </citation>
    <scope>NUCLEOTIDE SEQUENCE [LARGE SCALE GENOMIC DNA]</scope>
    <source>
        <strain evidence="8 9">WILCCON 0185</strain>
    </source>
</reference>
<accession>A0ABW8T1Q2</accession>
<feature type="domain" description="RNA polymerase sigma-70 region 2" evidence="6">
    <location>
        <begin position="21"/>
        <end position="87"/>
    </location>
</feature>
<evidence type="ECO:0000313" key="8">
    <source>
        <dbReference type="EMBL" id="MFL0246325.1"/>
    </source>
</evidence>
<dbReference type="RefSeq" id="WP_406768799.1">
    <property type="nucleotide sequence ID" value="NZ_JBJHZZ010000002.1"/>
</dbReference>
<evidence type="ECO:0000256" key="2">
    <source>
        <dbReference type="ARBA" id="ARBA00023015"/>
    </source>
</evidence>
<dbReference type="InterPro" id="IPR013325">
    <property type="entry name" value="RNA_pol_sigma_r2"/>
</dbReference>
<dbReference type="InterPro" id="IPR007627">
    <property type="entry name" value="RNA_pol_sigma70_r2"/>
</dbReference>
<keyword evidence="2" id="KW-0805">Transcription regulation</keyword>
<comment type="caution">
    <text evidence="8">The sequence shown here is derived from an EMBL/GenBank/DDBJ whole genome shotgun (WGS) entry which is preliminary data.</text>
</comment>
<dbReference type="InterPro" id="IPR013249">
    <property type="entry name" value="RNA_pol_sigma70_r4_t2"/>
</dbReference>
<dbReference type="InterPro" id="IPR014284">
    <property type="entry name" value="RNA_pol_sigma-70_dom"/>
</dbReference>
<dbReference type="PANTHER" id="PTHR43133:SF8">
    <property type="entry name" value="RNA POLYMERASE SIGMA FACTOR HI_1459-RELATED"/>
    <property type="match status" value="1"/>
</dbReference>
<dbReference type="PANTHER" id="PTHR43133">
    <property type="entry name" value="RNA POLYMERASE ECF-TYPE SIGMA FACTO"/>
    <property type="match status" value="1"/>
</dbReference>
<evidence type="ECO:0000256" key="1">
    <source>
        <dbReference type="ARBA" id="ARBA00010641"/>
    </source>
</evidence>
<dbReference type="Pfam" id="PF08281">
    <property type="entry name" value="Sigma70_r4_2"/>
    <property type="match status" value="1"/>
</dbReference>
<evidence type="ECO:0000256" key="5">
    <source>
        <dbReference type="ARBA" id="ARBA00023163"/>
    </source>
</evidence>
<evidence type="ECO:0000256" key="3">
    <source>
        <dbReference type="ARBA" id="ARBA00023082"/>
    </source>
</evidence>
<dbReference type="Proteomes" id="UP001623591">
    <property type="component" value="Unassembled WGS sequence"/>
</dbReference>
<keyword evidence="4" id="KW-0238">DNA-binding</keyword>
<evidence type="ECO:0000259" key="7">
    <source>
        <dbReference type="Pfam" id="PF08281"/>
    </source>
</evidence>
<dbReference type="Gene3D" id="1.10.10.10">
    <property type="entry name" value="Winged helix-like DNA-binding domain superfamily/Winged helix DNA-binding domain"/>
    <property type="match status" value="1"/>
</dbReference>
<dbReference type="SUPFAM" id="SSF88659">
    <property type="entry name" value="Sigma3 and sigma4 domains of RNA polymerase sigma factors"/>
    <property type="match status" value="1"/>
</dbReference>
<gene>
    <name evidence="8" type="ORF">ACJDUG_04935</name>
</gene>
<dbReference type="EMBL" id="JBJHZZ010000002">
    <property type="protein sequence ID" value="MFL0246325.1"/>
    <property type="molecule type" value="Genomic_DNA"/>
</dbReference>
<dbReference type="NCBIfam" id="TIGR02937">
    <property type="entry name" value="sigma70-ECF"/>
    <property type="match status" value="1"/>
</dbReference>
<keyword evidence="3" id="KW-0731">Sigma factor</keyword>
<dbReference type="Pfam" id="PF04542">
    <property type="entry name" value="Sigma70_r2"/>
    <property type="match status" value="1"/>
</dbReference>
<dbReference type="InterPro" id="IPR039425">
    <property type="entry name" value="RNA_pol_sigma-70-like"/>
</dbReference>
<dbReference type="InterPro" id="IPR036388">
    <property type="entry name" value="WH-like_DNA-bd_sf"/>
</dbReference>
<evidence type="ECO:0000259" key="6">
    <source>
        <dbReference type="Pfam" id="PF04542"/>
    </source>
</evidence>
<feature type="domain" description="RNA polymerase sigma factor 70 region 4 type 2" evidence="7">
    <location>
        <begin position="120"/>
        <end position="171"/>
    </location>
</feature>
<keyword evidence="5" id="KW-0804">Transcription</keyword>